<dbReference type="PANTHER" id="PTHR47991">
    <property type="entry name" value="OXOGLUTARATE/IRON-DEPENDENT DIOXYGENASE"/>
    <property type="match status" value="1"/>
</dbReference>
<dbReference type="InParanoid" id="A0A251VPA7"/>
<sequence length="240" mass="27627">MENNKINFGRSLIVPSVQELAKGPSTQIPPRYVHHDHRPASDDARVPSVPVVDLHWLLSGSCSELHKLHTASKEWGFFQVINHGISESILEDFKTEVLNMFNLPMEEKLKLWQEEDNHEGFGQLFVVSEDQKLDWSDMFYLTTLPHDLRQSQLFQKLPLTLSNGVYKSIEHRATVNSNNERMSVATFYSSSMGTELGPARSLVAQHNVANFRRVPIETYFKEFFARKLDGKSYLDFMKLD</sequence>
<gene>
    <name evidence="6" type="ORF">HannXRQ_Chr01g0018601</name>
    <name evidence="5" type="ORF">HanXRQr2_Chr01g0026811</name>
</gene>
<keyword evidence="2" id="KW-0408">Iron</keyword>
<dbReference type="Gene3D" id="2.60.120.330">
    <property type="entry name" value="B-lactam Antibiotic, Isopenicillin N Synthase, Chain"/>
    <property type="match status" value="2"/>
</dbReference>
<protein>
    <submittedName>
        <fullName evidence="5">Codeine 3-O-demethylase</fullName>
        <ecNumber evidence="5">1.14.11.32</ecNumber>
    </submittedName>
    <submittedName>
        <fullName evidence="6">Putative non-heme dioxygenase N-terminal domain, Isopenicillin N synthase-like protein</fullName>
    </submittedName>
</protein>
<evidence type="ECO:0000259" key="3">
    <source>
        <dbReference type="Pfam" id="PF03171"/>
    </source>
</evidence>
<evidence type="ECO:0000256" key="2">
    <source>
        <dbReference type="ARBA" id="ARBA00023004"/>
    </source>
</evidence>
<reference evidence="5 7" key="1">
    <citation type="journal article" date="2017" name="Nature">
        <title>The sunflower genome provides insights into oil metabolism, flowering and Asterid evolution.</title>
        <authorList>
            <person name="Badouin H."/>
            <person name="Gouzy J."/>
            <person name="Grassa C.J."/>
            <person name="Murat F."/>
            <person name="Staton S.E."/>
            <person name="Cottret L."/>
            <person name="Lelandais-Briere C."/>
            <person name="Owens G.L."/>
            <person name="Carrere S."/>
            <person name="Mayjonade B."/>
            <person name="Legrand L."/>
            <person name="Gill N."/>
            <person name="Kane N.C."/>
            <person name="Bowers J.E."/>
            <person name="Hubner S."/>
            <person name="Bellec A."/>
            <person name="Berard A."/>
            <person name="Berges H."/>
            <person name="Blanchet N."/>
            <person name="Boniface M.C."/>
            <person name="Brunel D."/>
            <person name="Catrice O."/>
            <person name="Chaidir N."/>
            <person name="Claudel C."/>
            <person name="Donnadieu C."/>
            <person name="Faraut T."/>
            <person name="Fievet G."/>
            <person name="Helmstetter N."/>
            <person name="King M."/>
            <person name="Knapp S.J."/>
            <person name="Lai Z."/>
            <person name="Le Paslier M.C."/>
            <person name="Lippi Y."/>
            <person name="Lorenzon L."/>
            <person name="Mandel J.R."/>
            <person name="Marage G."/>
            <person name="Marchand G."/>
            <person name="Marquand E."/>
            <person name="Bret-Mestries E."/>
            <person name="Morien E."/>
            <person name="Nambeesan S."/>
            <person name="Nguyen T."/>
            <person name="Pegot-Espagnet P."/>
            <person name="Pouilly N."/>
            <person name="Raftis F."/>
            <person name="Sallet E."/>
            <person name="Schiex T."/>
            <person name="Thomas J."/>
            <person name="Vandecasteele C."/>
            <person name="Vares D."/>
            <person name="Vear F."/>
            <person name="Vautrin S."/>
            <person name="Crespi M."/>
            <person name="Mangin B."/>
            <person name="Burke J.M."/>
            <person name="Salse J."/>
            <person name="Munos S."/>
            <person name="Vincourt P."/>
            <person name="Rieseberg L.H."/>
            <person name="Langlade N.B."/>
        </authorList>
    </citation>
    <scope>NUCLEOTIDE SEQUENCE [LARGE SCALE GENOMIC DNA]</scope>
    <source>
        <strain evidence="7">cv. SF193</strain>
        <tissue evidence="5">Leaves</tissue>
    </source>
</reference>
<evidence type="ECO:0000256" key="1">
    <source>
        <dbReference type="ARBA" id="ARBA00022723"/>
    </source>
</evidence>
<keyword evidence="7" id="KW-1185">Reference proteome</keyword>
<evidence type="ECO:0000313" key="7">
    <source>
        <dbReference type="Proteomes" id="UP000215914"/>
    </source>
</evidence>
<keyword evidence="5" id="KW-0560">Oxidoreductase</keyword>
<evidence type="ECO:0000259" key="4">
    <source>
        <dbReference type="Pfam" id="PF14226"/>
    </source>
</evidence>
<dbReference type="GO" id="GO:0102805">
    <property type="term" value="F:codeine O-demethylase activity"/>
    <property type="evidence" value="ECO:0007669"/>
    <property type="project" value="UniProtKB-EC"/>
</dbReference>
<dbReference type="InterPro" id="IPR044861">
    <property type="entry name" value="IPNS-like_FE2OG_OXY"/>
</dbReference>
<feature type="domain" description="Isopenicillin N synthase-like Fe(2+) 2OG dioxygenase" evidence="3">
    <location>
        <begin position="160"/>
        <end position="189"/>
    </location>
</feature>
<keyword evidence="1" id="KW-0479">Metal-binding</keyword>
<evidence type="ECO:0000313" key="6">
    <source>
        <dbReference type="EMBL" id="OTG37417.1"/>
    </source>
</evidence>
<dbReference type="AlphaFoldDB" id="A0A251VPA7"/>
<dbReference type="GO" id="GO:0046872">
    <property type="term" value="F:metal ion binding"/>
    <property type="evidence" value="ECO:0007669"/>
    <property type="project" value="UniProtKB-KW"/>
</dbReference>
<feature type="domain" description="Non-haem dioxygenase N-terminal" evidence="4">
    <location>
        <begin position="49"/>
        <end position="148"/>
    </location>
</feature>
<dbReference type="STRING" id="4232.A0A251VPA7"/>
<proteinExistence type="predicted"/>
<reference evidence="6" key="2">
    <citation type="submission" date="2017-02" db="EMBL/GenBank/DDBJ databases">
        <title>Sunflower complete genome.</title>
        <authorList>
            <person name="Langlade N."/>
            <person name="Munos S."/>
        </authorList>
    </citation>
    <scope>NUCLEOTIDE SEQUENCE [LARGE SCALE GENOMIC DNA]</scope>
    <source>
        <tissue evidence="6">Leaves</tissue>
    </source>
</reference>
<dbReference type="SUPFAM" id="SSF51197">
    <property type="entry name" value="Clavaminate synthase-like"/>
    <property type="match status" value="1"/>
</dbReference>
<accession>A0A251VPA7</accession>
<dbReference type="EMBL" id="MNCJ02000316">
    <property type="protein sequence ID" value="KAF5822463.1"/>
    <property type="molecule type" value="Genomic_DNA"/>
</dbReference>
<dbReference type="OMA" id="PRYVHHD"/>
<keyword evidence="6" id="KW-0223">Dioxygenase</keyword>
<dbReference type="Pfam" id="PF03171">
    <property type="entry name" value="2OG-FeII_Oxy"/>
    <property type="match status" value="1"/>
</dbReference>
<dbReference type="Gramene" id="mRNA:HanXRQr2_Chr01g0026811">
    <property type="protein sequence ID" value="mRNA:HanXRQr2_Chr01g0026811"/>
    <property type="gene ID" value="HanXRQr2_Chr01g0026811"/>
</dbReference>
<dbReference type="EMBL" id="CM007890">
    <property type="protein sequence ID" value="OTG37417.1"/>
    <property type="molecule type" value="Genomic_DNA"/>
</dbReference>
<dbReference type="InterPro" id="IPR027443">
    <property type="entry name" value="IPNS-like_sf"/>
</dbReference>
<reference evidence="5" key="3">
    <citation type="submission" date="2020-06" db="EMBL/GenBank/DDBJ databases">
        <title>Helianthus annuus Genome sequencing and assembly Release 2.</title>
        <authorList>
            <person name="Gouzy J."/>
            <person name="Langlade N."/>
            <person name="Munos S."/>
        </authorList>
    </citation>
    <scope>NUCLEOTIDE SEQUENCE</scope>
    <source>
        <tissue evidence="5">Leaves</tissue>
    </source>
</reference>
<name>A0A251VPA7_HELAN</name>
<dbReference type="InterPro" id="IPR050295">
    <property type="entry name" value="Plant_2OG-oxidoreductases"/>
</dbReference>
<dbReference type="Proteomes" id="UP000215914">
    <property type="component" value="Chromosome 1"/>
</dbReference>
<dbReference type="InterPro" id="IPR026992">
    <property type="entry name" value="DIOX_N"/>
</dbReference>
<dbReference type="EC" id="1.14.11.32" evidence="5"/>
<organism evidence="6 7">
    <name type="scientific">Helianthus annuus</name>
    <name type="common">Common sunflower</name>
    <dbReference type="NCBI Taxonomy" id="4232"/>
    <lineage>
        <taxon>Eukaryota</taxon>
        <taxon>Viridiplantae</taxon>
        <taxon>Streptophyta</taxon>
        <taxon>Embryophyta</taxon>
        <taxon>Tracheophyta</taxon>
        <taxon>Spermatophyta</taxon>
        <taxon>Magnoliopsida</taxon>
        <taxon>eudicotyledons</taxon>
        <taxon>Gunneridae</taxon>
        <taxon>Pentapetalae</taxon>
        <taxon>asterids</taxon>
        <taxon>campanulids</taxon>
        <taxon>Asterales</taxon>
        <taxon>Asteraceae</taxon>
        <taxon>Asteroideae</taxon>
        <taxon>Heliantheae alliance</taxon>
        <taxon>Heliantheae</taxon>
        <taxon>Helianthus</taxon>
    </lineage>
</organism>
<dbReference type="Pfam" id="PF14226">
    <property type="entry name" value="DIOX_N"/>
    <property type="match status" value="1"/>
</dbReference>
<evidence type="ECO:0000313" key="5">
    <source>
        <dbReference type="EMBL" id="KAF5822463.1"/>
    </source>
</evidence>